<accession>A0ABV2UF27</accession>
<feature type="chain" id="PRO_5046161147" evidence="2">
    <location>
        <begin position="23"/>
        <end position="71"/>
    </location>
</feature>
<dbReference type="PROSITE" id="PS51257">
    <property type="entry name" value="PROKAR_LIPOPROTEIN"/>
    <property type="match status" value="1"/>
</dbReference>
<feature type="signal peptide" evidence="2">
    <location>
        <begin position="1"/>
        <end position="22"/>
    </location>
</feature>
<evidence type="ECO:0000256" key="1">
    <source>
        <dbReference type="SAM" id="MobiDB-lite"/>
    </source>
</evidence>
<sequence length="71" mass="6873">MARSAAAVAAALLILTAVTGCGQGSDSKGSESADRPVTPGPAEVTRMKKLVDAAESAAAAAESAVAEDGKD</sequence>
<proteinExistence type="predicted"/>
<name>A0ABV2UF27_9ACTN</name>
<dbReference type="EMBL" id="JBEXIP010000019">
    <property type="protein sequence ID" value="MET8435644.1"/>
    <property type="molecule type" value="Genomic_DNA"/>
</dbReference>
<evidence type="ECO:0000313" key="4">
    <source>
        <dbReference type="Proteomes" id="UP001550044"/>
    </source>
</evidence>
<feature type="region of interest" description="Disordered" evidence="1">
    <location>
        <begin position="22"/>
        <end position="42"/>
    </location>
</feature>
<comment type="caution">
    <text evidence="3">The sequence shown here is derived from an EMBL/GenBank/DDBJ whole genome shotgun (WGS) entry which is preliminary data.</text>
</comment>
<dbReference type="Proteomes" id="UP001550044">
    <property type="component" value="Unassembled WGS sequence"/>
</dbReference>
<organism evidence="3 4">
    <name type="scientific">Streptomyces sp. 900116325</name>
    <dbReference type="NCBI Taxonomy" id="3154295"/>
    <lineage>
        <taxon>Bacteria</taxon>
        <taxon>Bacillati</taxon>
        <taxon>Actinomycetota</taxon>
        <taxon>Actinomycetes</taxon>
        <taxon>Kitasatosporales</taxon>
        <taxon>Streptomycetaceae</taxon>
        <taxon>Streptomyces</taxon>
    </lineage>
</organism>
<keyword evidence="4" id="KW-1185">Reference proteome</keyword>
<gene>
    <name evidence="3" type="ORF">ABZV61_23230</name>
</gene>
<dbReference type="RefSeq" id="WP_356710851.1">
    <property type="nucleotide sequence ID" value="NZ_JBEXIP010000019.1"/>
</dbReference>
<keyword evidence="2" id="KW-0732">Signal</keyword>
<evidence type="ECO:0000256" key="2">
    <source>
        <dbReference type="SAM" id="SignalP"/>
    </source>
</evidence>
<protein>
    <submittedName>
        <fullName evidence="3">Uncharacterized protein</fullName>
    </submittedName>
</protein>
<reference evidence="3 4" key="1">
    <citation type="submission" date="2024-06" db="EMBL/GenBank/DDBJ databases">
        <title>The Natural Products Discovery Center: Release of the First 8490 Sequenced Strains for Exploring Actinobacteria Biosynthetic Diversity.</title>
        <authorList>
            <person name="Kalkreuter E."/>
            <person name="Kautsar S.A."/>
            <person name="Yang D."/>
            <person name="Bader C.D."/>
            <person name="Teijaro C.N."/>
            <person name="Fluegel L."/>
            <person name="Davis C.M."/>
            <person name="Simpson J.R."/>
            <person name="Lauterbach L."/>
            <person name="Steele A.D."/>
            <person name="Gui C."/>
            <person name="Meng S."/>
            <person name="Li G."/>
            <person name="Viehrig K."/>
            <person name="Ye F."/>
            <person name="Su P."/>
            <person name="Kiefer A.F."/>
            <person name="Nichols A."/>
            <person name="Cepeda A.J."/>
            <person name="Yan W."/>
            <person name="Fan B."/>
            <person name="Jiang Y."/>
            <person name="Adhikari A."/>
            <person name="Zheng C.-J."/>
            <person name="Schuster L."/>
            <person name="Cowan T.M."/>
            <person name="Smanski M.J."/>
            <person name="Chevrette M.G."/>
            <person name="De Carvalho L.P.S."/>
            <person name="Shen B."/>
        </authorList>
    </citation>
    <scope>NUCLEOTIDE SEQUENCE [LARGE SCALE GENOMIC DNA]</scope>
    <source>
        <strain evidence="3 4">NPDC005137</strain>
    </source>
</reference>
<evidence type="ECO:0000313" key="3">
    <source>
        <dbReference type="EMBL" id="MET8435644.1"/>
    </source>
</evidence>